<dbReference type="OrthoDB" id="6427677at2759"/>
<organism evidence="1 2">
    <name type="scientific">Trichonephila inaurata madagascariensis</name>
    <dbReference type="NCBI Taxonomy" id="2747483"/>
    <lineage>
        <taxon>Eukaryota</taxon>
        <taxon>Metazoa</taxon>
        <taxon>Ecdysozoa</taxon>
        <taxon>Arthropoda</taxon>
        <taxon>Chelicerata</taxon>
        <taxon>Arachnida</taxon>
        <taxon>Araneae</taxon>
        <taxon>Araneomorphae</taxon>
        <taxon>Entelegynae</taxon>
        <taxon>Araneoidea</taxon>
        <taxon>Nephilidae</taxon>
        <taxon>Trichonephila</taxon>
        <taxon>Trichonephila inaurata</taxon>
    </lineage>
</organism>
<gene>
    <name evidence="1" type="ORF">TNIN_311441</name>
</gene>
<evidence type="ECO:0000313" key="2">
    <source>
        <dbReference type="Proteomes" id="UP000886998"/>
    </source>
</evidence>
<dbReference type="EMBL" id="BMAV01007862">
    <property type="protein sequence ID" value="GFY51044.1"/>
    <property type="molecule type" value="Genomic_DNA"/>
</dbReference>
<keyword evidence="2" id="KW-1185">Reference proteome</keyword>
<evidence type="ECO:0000313" key="1">
    <source>
        <dbReference type="EMBL" id="GFY51044.1"/>
    </source>
</evidence>
<comment type="caution">
    <text evidence="1">The sequence shown here is derived from an EMBL/GenBank/DDBJ whole genome shotgun (WGS) entry which is preliminary data.</text>
</comment>
<reference evidence="1" key="1">
    <citation type="submission" date="2020-08" db="EMBL/GenBank/DDBJ databases">
        <title>Multicomponent nature underlies the extraordinary mechanical properties of spider dragline silk.</title>
        <authorList>
            <person name="Kono N."/>
            <person name="Nakamura H."/>
            <person name="Mori M."/>
            <person name="Yoshida Y."/>
            <person name="Ohtoshi R."/>
            <person name="Malay A.D."/>
            <person name="Moran D.A.P."/>
            <person name="Tomita M."/>
            <person name="Numata K."/>
            <person name="Arakawa K."/>
        </authorList>
    </citation>
    <scope>NUCLEOTIDE SEQUENCE</scope>
</reference>
<dbReference type="AlphaFoldDB" id="A0A8X6XEK3"/>
<sequence>MQTFFQDNQNNRKSLRLKMTSQYFICHRLKHYLLLLRSYDRRLGPLLKALREDKDLQRMEAQYTIEYGCIMYGQRICLYSKEIPEDCSGSIACWTLRNSKNEGHS</sequence>
<accession>A0A8X6XEK3</accession>
<dbReference type="Proteomes" id="UP000886998">
    <property type="component" value="Unassembled WGS sequence"/>
</dbReference>
<protein>
    <submittedName>
        <fullName evidence="1">Uncharacterized protein</fullName>
    </submittedName>
</protein>
<name>A0A8X6XEK3_9ARAC</name>
<proteinExistence type="predicted"/>